<feature type="compositionally biased region" description="Acidic residues" evidence="3">
    <location>
        <begin position="827"/>
        <end position="843"/>
    </location>
</feature>
<dbReference type="EC" id="3.4.21.53" evidence="2"/>
<keyword evidence="2" id="KW-0378">Hydrolase</keyword>
<comment type="similarity">
    <text evidence="2">Belongs to the peptidase S16 family.</text>
</comment>
<dbReference type="Gene3D" id="3.40.50.300">
    <property type="entry name" value="P-loop containing nucleotide triphosphate hydrolases"/>
    <property type="match status" value="2"/>
</dbReference>
<name>A0ABS5PPB0_9FIRM</name>
<proteinExistence type="inferred from homology"/>
<evidence type="ECO:0000256" key="1">
    <source>
        <dbReference type="ARBA" id="ARBA00022670"/>
    </source>
</evidence>
<feature type="domain" description="Lon proteolytic" evidence="4">
    <location>
        <begin position="569"/>
        <end position="764"/>
    </location>
</feature>
<dbReference type="Pfam" id="PF20436">
    <property type="entry name" value="LonB_AAA-LID"/>
    <property type="match status" value="1"/>
</dbReference>
<feature type="active site" evidence="2">
    <location>
        <position position="659"/>
    </location>
</feature>
<dbReference type="Pfam" id="PF05362">
    <property type="entry name" value="Lon_C"/>
    <property type="match status" value="1"/>
</dbReference>
<comment type="caution">
    <text evidence="5">The sequence shown here is derived from an EMBL/GenBank/DDBJ whole genome shotgun (WGS) entry which is preliminary data.</text>
</comment>
<dbReference type="InterPro" id="IPR027417">
    <property type="entry name" value="P-loop_NTPase"/>
</dbReference>
<sequence>MNHLKLKPEQLSNRCDPNQFTFVTTEELPPMRGIIGQERAKQALRFGLNVTQKGYNIYVSGQWGTGRNSFVNMLAEEQAIKMPAPSDWLYVNNFKDTYHPLAIKIAHGQGKVFIKYVDRAIRFLRKGILEVFSSRDYENARQKLIEDYNVSTNEIIASLNDVAQNYNFMFTMTEKGIMSIPLQDGQPLNEEQYKSLSKEAYEGIVANSQRLNLETIDYFNKLRIEEDNLRIKMKSLDEQMVRHLVRFHLDAIRDKYKENEDVKQYLQLLEEDIVENLDNFKQEEPETDEQNPLAMLAVGSHNPEAFFERYRINLFVDNAELKSAPVVFESNPTYFNLAGSIEYQNEMGVMKTDFTMIRPGALHKANGGYLILLAKDILSNPYAWKSLKRSLLDEAVAIDSRISFSGALISQTIRPQPIPIDVKVIVIGDYYTYSVLSAYDEEFQKLFKVMADFDEDMSRNNENIEKFTRFISTKCQMENLGHFTSDAVALLVEHATRLADDQSKLTAHLKTLGDIIIESDAWAKYYKHDTVGVEHVKKALAERKHRADKFEENTMSFFEEGTYLLDVEGYKVGEINGLAVVGAGQYSFGKPSKITVSTYQGRQGIINIEREARTSGKIHDKGVMILTGYLGKMFAQDKPLALTASIVFEQLYSGVDGDSASSTELYALLSDLSGVPINQAIAVTGSVNQRGYIQPIGGINEKIEGYFKVCKMKGFNGEQGIIMPHQNVKNLMLDQEIVEAVSQGQFHIWAISHVDEGIEILTGKKAGKRTKSGGFERGSIYAYVDKRLKTLAMTPEEKAAKAKPKKLKVDELDAPKPPKKTPVKEPEPDETPDTDESDGDFDE</sequence>
<dbReference type="SUPFAM" id="SSF52540">
    <property type="entry name" value="P-loop containing nucleoside triphosphate hydrolases"/>
    <property type="match status" value="1"/>
</dbReference>
<evidence type="ECO:0000256" key="3">
    <source>
        <dbReference type="SAM" id="MobiDB-lite"/>
    </source>
</evidence>
<evidence type="ECO:0000313" key="6">
    <source>
        <dbReference type="Proteomes" id="UP000746471"/>
    </source>
</evidence>
<dbReference type="InterPro" id="IPR046844">
    <property type="entry name" value="Lon-like_helical"/>
</dbReference>
<feature type="region of interest" description="Disordered" evidence="3">
    <location>
        <begin position="793"/>
        <end position="843"/>
    </location>
</feature>
<dbReference type="InterPro" id="IPR020568">
    <property type="entry name" value="Ribosomal_Su5_D2-typ_SF"/>
</dbReference>
<comment type="catalytic activity">
    <reaction evidence="2">
        <text>Hydrolysis of proteins in presence of ATP.</text>
        <dbReference type="EC" id="3.4.21.53"/>
    </reaction>
</comment>
<protein>
    <recommendedName>
        <fullName evidence="2">endopeptidase La</fullName>
        <ecNumber evidence="2">3.4.21.53</ecNumber>
    </recommendedName>
</protein>
<accession>A0ABS5PPB0</accession>
<feature type="compositionally biased region" description="Basic and acidic residues" evidence="3">
    <location>
        <begin position="807"/>
        <end position="826"/>
    </location>
</feature>
<dbReference type="InterPro" id="IPR041699">
    <property type="entry name" value="AAA_32"/>
</dbReference>
<dbReference type="InterPro" id="IPR008269">
    <property type="entry name" value="Lon_proteolytic"/>
</dbReference>
<keyword evidence="1 2" id="KW-0645">Protease</keyword>
<evidence type="ECO:0000256" key="2">
    <source>
        <dbReference type="PROSITE-ProRule" id="PRU01122"/>
    </source>
</evidence>
<dbReference type="PROSITE" id="PS51786">
    <property type="entry name" value="LON_PROTEOLYTIC"/>
    <property type="match status" value="1"/>
</dbReference>
<dbReference type="RefSeq" id="WP_213236866.1">
    <property type="nucleotide sequence ID" value="NZ_JAHBCL010000015.1"/>
</dbReference>
<dbReference type="Pfam" id="PF20437">
    <property type="entry name" value="LonC_helical"/>
    <property type="match status" value="1"/>
</dbReference>
<dbReference type="PANTHER" id="PTHR10046">
    <property type="entry name" value="ATP DEPENDENT LON PROTEASE FAMILY MEMBER"/>
    <property type="match status" value="1"/>
</dbReference>
<keyword evidence="2" id="KW-0720">Serine protease</keyword>
<dbReference type="InterPro" id="IPR014721">
    <property type="entry name" value="Ribsml_uS5_D2-typ_fold_subgr"/>
</dbReference>
<dbReference type="InterPro" id="IPR046843">
    <property type="entry name" value="LonB_AAA-LID"/>
</dbReference>
<dbReference type="Proteomes" id="UP000746471">
    <property type="component" value="Unassembled WGS sequence"/>
</dbReference>
<dbReference type="SUPFAM" id="SSF54211">
    <property type="entry name" value="Ribosomal protein S5 domain 2-like"/>
    <property type="match status" value="1"/>
</dbReference>
<evidence type="ECO:0000259" key="4">
    <source>
        <dbReference type="PROSITE" id="PS51786"/>
    </source>
</evidence>
<dbReference type="Gene3D" id="3.30.230.10">
    <property type="match status" value="1"/>
</dbReference>
<dbReference type="Pfam" id="PF13654">
    <property type="entry name" value="AAA_32"/>
    <property type="match status" value="1"/>
</dbReference>
<reference evidence="5 6" key="1">
    <citation type="submission" date="2021-05" db="EMBL/GenBank/DDBJ databases">
        <title>Fusibacter ferrireducens sp. nov., an anaerobic, sulfur- and Fe-reducing bacterium isolated from the mangrove sediment.</title>
        <authorList>
            <person name="Qiu D."/>
        </authorList>
    </citation>
    <scope>NUCLEOTIDE SEQUENCE [LARGE SCALE GENOMIC DNA]</scope>
    <source>
        <strain evidence="5 6">DSM 12116</strain>
    </source>
</reference>
<dbReference type="EMBL" id="JAHBCL010000015">
    <property type="protein sequence ID" value="MBS7527005.1"/>
    <property type="molecule type" value="Genomic_DNA"/>
</dbReference>
<keyword evidence="6" id="KW-1185">Reference proteome</keyword>
<dbReference type="Gene3D" id="1.10.8.60">
    <property type="match status" value="1"/>
</dbReference>
<dbReference type="PRINTS" id="PR00830">
    <property type="entry name" value="ENDOLAPTASE"/>
</dbReference>
<feature type="active site" evidence="2">
    <location>
        <position position="702"/>
    </location>
</feature>
<gene>
    <name evidence="5" type="ORF">KHM83_09965</name>
</gene>
<organism evidence="5 6">
    <name type="scientific">Fusibacter paucivorans</name>
    <dbReference type="NCBI Taxonomy" id="76009"/>
    <lineage>
        <taxon>Bacteria</taxon>
        <taxon>Bacillati</taxon>
        <taxon>Bacillota</taxon>
        <taxon>Clostridia</taxon>
        <taxon>Eubacteriales</taxon>
        <taxon>Eubacteriales Family XII. Incertae Sedis</taxon>
        <taxon>Fusibacter</taxon>
    </lineage>
</organism>
<dbReference type="InterPro" id="IPR027065">
    <property type="entry name" value="Lon_Prtase"/>
</dbReference>
<evidence type="ECO:0000313" key="5">
    <source>
        <dbReference type="EMBL" id="MBS7527005.1"/>
    </source>
</evidence>